<proteinExistence type="predicted"/>
<evidence type="ECO:0000256" key="2">
    <source>
        <dbReference type="SAM" id="Phobius"/>
    </source>
</evidence>
<dbReference type="Gene3D" id="3.30.70.270">
    <property type="match status" value="1"/>
</dbReference>
<sequence>MRNSSADEDGREDHKLILRAVPRGTVMSILYKFFGAFSIVVALACGLAFYGIRSISSTGDLVVDLYDGPLMGINYARSAHAALNEARLLLQPGPGEAPPKETAEKFEKLLANITDNLQIVRERVKTKDVTVALEQAESRLRDWSNAELQILKPPTGGLTTIPAPFAITRKSEATVAALDDLVEIVAAYGFDYRMQAEAKATAARATMLTLAIGAALAGLTLAIAFAYSMSKPIFAAMRVAERVATGNFTDKIDIRRRDELGRLLNSLAAMQSTLKARADEDEAARISKERLTRMLAALNATNEAIMRAKTREQLFEFVCKAAIAGARFTSMTIAVAEPGSEFLRIAAVAGPGAKVQKGLRIATSDAYPEGRGLSGIAFRAKRPCISNDYLADVQSQAFHEAVRRTGTKSGAALPLLSQNNAAGVLLFLSAEIGTFTPEFVELLQRLAANVSFALEGFDRADEKEKAEERIKYLATHDNLTDLPNRAMFNQLLGFSMQEARRYDRRCAVLFIDLDRFKIINDTLGHAAGDALLIEVARRLRSGVRKSDVVARLGGDEFVILLNEITEIQQVATIARNLLASVDKTMDLGGHECGVTASIGIAMFPEDGDNEQTLMKNADIAMYLAKQEGKNDIRFFSTEIATQSVDRLMLEAGLRHALDRNQLCLHYQPKLDVVTGRIAGVEALLRWNHPELGMLPPMRFIPLAEETGLIVAIGRWVLKTACAQNVAWQREGLPPLSMAVNVSPRQFLDENLLRDIDDVLAATGMNPNLLQIEITESMVMLNVDRAIQLLDSIQSRGVRLAIDDFGTGYSSMSLLKQFPIDTIKIDRSFVRDLPHGSEDKAIAQAIIAMGKALGLTIVAEGVETMEQNAFLTQNACDEIQGFLFSKPLPSENIAELLRLQHVDAPSLQPELSNIILDSGKQGHWISEPVSARVE</sequence>
<dbReference type="InterPro" id="IPR003660">
    <property type="entry name" value="HAMP_dom"/>
</dbReference>
<reference evidence="6 7" key="1">
    <citation type="submission" date="2017-03" db="EMBL/GenBank/DDBJ databases">
        <authorList>
            <person name="Safronova V.I."/>
            <person name="Sazanova A.L."/>
            <person name="Chirak E.R."/>
        </authorList>
    </citation>
    <scope>NUCLEOTIDE SEQUENCE [LARGE SCALE GENOMIC DNA]</scope>
    <source>
        <strain evidence="6 7">Tri-43</strain>
    </source>
</reference>
<dbReference type="InterPro" id="IPR001633">
    <property type="entry name" value="EAL_dom"/>
</dbReference>
<dbReference type="InterPro" id="IPR003018">
    <property type="entry name" value="GAF"/>
</dbReference>
<accession>A0A4V1P1X0</accession>
<dbReference type="FunFam" id="3.30.70.270:FF:000001">
    <property type="entry name" value="Diguanylate cyclase domain protein"/>
    <property type="match status" value="1"/>
</dbReference>
<dbReference type="SUPFAM" id="SSF55073">
    <property type="entry name" value="Nucleotide cyclase"/>
    <property type="match status" value="1"/>
</dbReference>
<dbReference type="Pfam" id="PF00563">
    <property type="entry name" value="EAL"/>
    <property type="match status" value="1"/>
</dbReference>
<dbReference type="SMART" id="SM00052">
    <property type="entry name" value="EAL"/>
    <property type="match status" value="1"/>
</dbReference>
<dbReference type="GO" id="GO:0007165">
    <property type="term" value="P:signal transduction"/>
    <property type="evidence" value="ECO:0007669"/>
    <property type="project" value="InterPro"/>
</dbReference>
<dbReference type="EMBL" id="MZMU01000010">
    <property type="protein sequence ID" value="RXT25490.1"/>
    <property type="molecule type" value="Genomic_DNA"/>
</dbReference>
<evidence type="ECO:0000313" key="7">
    <source>
        <dbReference type="Proteomes" id="UP000290767"/>
    </source>
</evidence>
<dbReference type="GO" id="GO:0071732">
    <property type="term" value="P:cellular response to nitric oxide"/>
    <property type="evidence" value="ECO:0007669"/>
    <property type="project" value="UniProtKB-ARBA"/>
</dbReference>
<dbReference type="FunFam" id="3.20.20.450:FF:000001">
    <property type="entry name" value="Cyclic di-GMP phosphodiesterase yahA"/>
    <property type="match status" value="1"/>
</dbReference>
<name>A0A4V1P1X0_RHILE</name>
<dbReference type="SUPFAM" id="SSF55781">
    <property type="entry name" value="GAF domain-like"/>
    <property type="match status" value="1"/>
</dbReference>
<keyword evidence="2" id="KW-1133">Transmembrane helix</keyword>
<dbReference type="Pfam" id="PF00672">
    <property type="entry name" value="HAMP"/>
    <property type="match status" value="1"/>
</dbReference>
<protein>
    <recommendedName>
        <fullName evidence="8">EAL domain-containing protein</fullName>
    </recommendedName>
</protein>
<feature type="transmembrane region" description="Helical" evidence="2">
    <location>
        <begin position="29"/>
        <end position="52"/>
    </location>
</feature>
<dbReference type="PANTHER" id="PTHR44757:SF2">
    <property type="entry name" value="BIOFILM ARCHITECTURE MAINTENANCE PROTEIN MBAA"/>
    <property type="match status" value="1"/>
</dbReference>
<feature type="domain" description="GGDEF" evidence="5">
    <location>
        <begin position="504"/>
        <end position="637"/>
    </location>
</feature>
<dbReference type="InterPro" id="IPR029016">
    <property type="entry name" value="GAF-like_dom_sf"/>
</dbReference>
<evidence type="ECO:0000256" key="1">
    <source>
        <dbReference type="ARBA" id="ARBA00051114"/>
    </source>
</evidence>
<dbReference type="Pfam" id="PF00990">
    <property type="entry name" value="GGDEF"/>
    <property type="match status" value="1"/>
</dbReference>
<comment type="catalytic activity">
    <reaction evidence="1">
        <text>3',3'-c-di-GMP + H2O = 5'-phosphoguanylyl(3'-&gt;5')guanosine + H(+)</text>
        <dbReference type="Rhea" id="RHEA:24902"/>
        <dbReference type="ChEBI" id="CHEBI:15377"/>
        <dbReference type="ChEBI" id="CHEBI:15378"/>
        <dbReference type="ChEBI" id="CHEBI:58754"/>
        <dbReference type="ChEBI" id="CHEBI:58805"/>
        <dbReference type="EC" id="3.1.4.52"/>
    </reaction>
    <physiologicalReaction direction="left-to-right" evidence="1">
        <dbReference type="Rhea" id="RHEA:24903"/>
    </physiologicalReaction>
</comment>
<dbReference type="InterPro" id="IPR000160">
    <property type="entry name" value="GGDEF_dom"/>
</dbReference>
<evidence type="ECO:0000259" key="3">
    <source>
        <dbReference type="PROSITE" id="PS50883"/>
    </source>
</evidence>
<dbReference type="InterPro" id="IPR029787">
    <property type="entry name" value="Nucleotide_cyclase"/>
</dbReference>
<feature type="domain" description="EAL" evidence="3">
    <location>
        <begin position="646"/>
        <end position="900"/>
    </location>
</feature>
<dbReference type="GO" id="GO:0016020">
    <property type="term" value="C:membrane"/>
    <property type="evidence" value="ECO:0007669"/>
    <property type="project" value="InterPro"/>
</dbReference>
<feature type="domain" description="HAMP" evidence="4">
    <location>
        <begin position="227"/>
        <end position="279"/>
    </location>
</feature>
<dbReference type="PROSITE" id="PS50885">
    <property type="entry name" value="HAMP"/>
    <property type="match status" value="1"/>
</dbReference>
<dbReference type="Gene3D" id="6.10.340.10">
    <property type="match status" value="1"/>
</dbReference>
<dbReference type="PROSITE" id="PS50887">
    <property type="entry name" value="GGDEF"/>
    <property type="match status" value="1"/>
</dbReference>
<dbReference type="SUPFAM" id="SSF158472">
    <property type="entry name" value="HAMP domain-like"/>
    <property type="match status" value="1"/>
</dbReference>
<dbReference type="CDD" id="cd01949">
    <property type="entry name" value="GGDEF"/>
    <property type="match status" value="1"/>
</dbReference>
<feature type="transmembrane region" description="Helical" evidence="2">
    <location>
        <begin position="202"/>
        <end position="227"/>
    </location>
</feature>
<dbReference type="CDD" id="cd06225">
    <property type="entry name" value="HAMP"/>
    <property type="match status" value="1"/>
</dbReference>
<dbReference type="PANTHER" id="PTHR44757">
    <property type="entry name" value="DIGUANYLATE CYCLASE DGCP"/>
    <property type="match status" value="1"/>
</dbReference>
<dbReference type="NCBIfam" id="TIGR00254">
    <property type="entry name" value="GGDEF"/>
    <property type="match status" value="1"/>
</dbReference>
<evidence type="ECO:0000259" key="5">
    <source>
        <dbReference type="PROSITE" id="PS50887"/>
    </source>
</evidence>
<dbReference type="SMART" id="SM00304">
    <property type="entry name" value="HAMP"/>
    <property type="match status" value="1"/>
</dbReference>
<gene>
    <name evidence="6" type="ORF">B5P46_15585</name>
</gene>
<dbReference type="InterPro" id="IPR052155">
    <property type="entry name" value="Biofilm_reg_signaling"/>
</dbReference>
<comment type="caution">
    <text evidence="6">The sequence shown here is derived from an EMBL/GenBank/DDBJ whole genome shotgun (WGS) entry which is preliminary data.</text>
</comment>
<organism evidence="6 7">
    <name type="scientific">Rhizobium leguminosarum</name>
    <dbReference type="NCBI Taxonomy" id="384"/>
    <lineage>
        <taxon>Bacteria</taxon>
        <taxon>Pseudomonadati</taxon>
        <taxon>Pseudomonadota</taxon>
        <taxon>Alphaproteobacteria</taxon>
        <taxon>Hyphomicrobiales</taxon>
        <taxon>Rhizobiaceae</taxon>
        <taxon>Rhizobium/Agrobacterium group</taxon>
        <taxon>Rhizobium</taxon>
    </lineage>
</organism>
<dbReference type="Proteomes" id="UP000290767">
    <property type="component" value="Unassembled WGS sequence"/>
</dbReference>
<dbReference type="InterPro" id="IPR043128">
    <property type="entry name" value="Rev_trsase/Diguanyl_cyclase"/>
</dbReference>
<evidence type="ECO:0000313" key="6">
    <source>
        <dbReference type="EMBL" id="RXT25490.1"/>
    </source>
</evidence>
<keyword evidence="2" id="KW-0472">Membrane</keyword>
<dbReference type="Gene3D" id="3.30.450.40">
    <property type="match status" value="1"/>
</dbReference>
<dbReference type="GO" id="GO:0071111">
    <property type="term" value="F:cyclic-guanylate-specific phosphodiesterase activity"/>
    <property type="evidence" value="ECO:0007669"/>
    <property type="project" value="UniProtKB-EC"/>
</dbReference>
<dbReference type="AlphaFoldDB" id="A0A4V1P1X0"/>
<evidence type="ECO:0008006" key="8">
    <source>
        <dbReference type="Google" id="ProtNLM"/>
    </source>
</evidence>
<dbReference type="SUPFAM" id="SSF141868">
    <property type="entry name" value="EAL domain-like"/>
    <property type="match status" value="1"/>
</dbReference>
<evidence type="ECO:0000259" key="4">
    <source>
        <dbReference type="PROSITE" id="PS50885"/>
    </source>
</evidence>
<keyword evidence="2" id="KW-0812">Transmembrane</keyword>
<dbReference type="CDD" id="cd01948">
    <property type="entry name" value="EAL"/>
    <property type="match status" value="1"/>
</dbReference>
<dbReference type="Gene3D" id="3.20.20.450">
    <property type="entry name" value="EAL domain"/>
    <property type="match status" value="1"/>
</dbReference>
<dbReference type="PROSITE" id="PS50883">
    <property type="entry name" value="EAL"/>
    <property type="match status" value="1"/>
</dbReference>
<dbReference type="SMART" id="SM00065">
    <property type="entry name" value="GAF"/>
    <property type="match status" value="1"/>
</dbReference>
<dbReference type="Pfam" id="PF13185">
    <property type="entry name" value="GAF_2"/>
    <property type="match status" value="1"/>
</dbReference>
<dbReference type="InterPro" id="IPR035919">
    <property type="entry name" value="EAL_sf"/>
</dbReference>
<dbReference type="SMART" id="SM00267">
    <property type="entry name" value="GGDEF"/>
    <property type="match status" value="1"/>
</dbReference>